<sequence>MLEKGWNPRISLDTLRKDLIYIHSTASSFMIMLYKVKHYAKKSMNESHKVPDFKEGDLVLDSNFNFVNIIGPNKLKYSYLGPFFIVSLHGNNEVQVELSGESENKHTTFPGSFIKPYQPDDKKLFPLSKPAPLAVPPVKRIENKKIKKFIKERRLWGKN</sequence>
<accession>A0A9Q3FFF2</accession>
<organism evidence="1 2">
    <name type="scientific">Austropuccinia psidii MF-1</name>
    <dbReference type="NCBI Taxonomy" id="1389203"/>
    <lineage>
        <taxon>Eukaryota</taxon>
        <taxon>Fungi</taxon>
        <taxon>Dikarya</taxon>
        <taxon>Basidiomycota</taxon>
        <taxon>Pucciniomycotina</taxon>
        <taxon>Pucciniomycetes</taxon>
        <taxon>Pucciniales</taxon>
        <taxon>Sphaerophragmiaceae</taxon>
        <taxon>Austropuccinia</taxon>
    </lineage>
</organism>
<proteinExistence type="predicted"/>
<gene>
    <name evidence="1" type="ORF">O181_075956</name>
</gene>
<comment type="caution">
    <text evidence="1">The sequence shown here is derived from an EMBL/GenBank/DDBJ whole genome shotgun (WGS) entry which is preliminary data.</text>
</comment>
<name>A0A9Q3FFF2_9BASI</name>
<dbReference type="AlphaFoldDB" id="A0A9Q3FFF2"/>
<dbReference type="Proteomes" id="UP000765509">
    <property type="component" value="Unassembled WGS sequence"/>
</dbReference>
<keyword evidence="2" id="KW-1185">Reference proteome</keyword>
<dbReference type="EMBL" id="AVOT02040987">
    <property type="protein sequence ID" value="MBW0536241.1"/>
    <property type="molecule type" value="Genomic_DNA"/>
</dbReference>
<reference evidence="1" key="1">
    <citation type="submission" date="2021-03" db="EMBL/GenBank/DDBJ databases">
        <title>Draft genome sequence of rust myrtle Austropuccinia psidii MF-1, a brazilian biotype.</title>
        <authorList>
            <person name="Quecine M.C."/>
            <person name="Pachon D.M.R."/>
            <person name="Bonatelli M.L."/>
            <person name="Correr F.H."/>
            <person name="Franceschini L.M."/>
            <person name="Leite T.F."/>
            <person name="Margarido G.R.A."/>
            <person name="Almeida C.A."/>
            <person name="Ferrarezi J.A."/>
            <person name="Labate C.A."/>
        </authorList>
    </citation>
    <scope>NUCLEOTIDE SEQUENCE</scope>
    <source>
        <strain evidence="1">MF-1</strain>
    </source>
</reference>
<protein>
    <submittedName>
        <fullName evidence="1">Uncharacterized protein</fullName>
    </submittedName>
</protein>
<evidence type="ECO:0000313" key="1">
    <source>
        <dbReference type="EMBL" id="MBW0536241.1"/>
    </source>
</evidence>
<evidence type="ECO:0000313" key="2">
    <source>
        <dbReference type="Proteomes" id="UP000765509"/>
    </source>
</evidence>